<comment type="subunit">
    <text evidence="4">Part of the 50S ribosomal subunit.</text>
</comment>
<dbReference type="NCBIfam" id="TIGR01080">
    <property type="entry name" value="rplX_A_E"/>
    <property type="match status" value="1"/>
</dbReference>
<dbReference type="InterPro" id="IPR041988">
    <property type="entry name" value="Ribosomal_uL24_KOW"/>
</dbReference>
<name>A0A7C3ESJ5_9CREN</name>
<dbReference type="GO" id="GO:0019843">
    <property type="term" value="F:rRNA binding"/>
    <property type="evidence" value="ECO:0007669"/>
    <property type="project" value="UniProtKB-UniRule"/>
</dbReference>
<reference evidence="7" key="1">
    <citation type="journal article" date="2020" name="mSystems">
        <title>Genome- and Community-Level Interaction Insights into Carbon Utilization and Element Cycling Functions of Hydrothermarchaeota in Hydrothermal Sediment.</title>
        <authorList>
            <person name="Zhou Z."/>
            <person name="Liu Y."/>
            <person name="Xu W."/>
            <person name="Pan J."/>
            <person name="Luo Z.H."/>
            <person name="Li M."/>
        </authorList>
    </citation>
    <scope>NUCLEOTIDE SEQUENCE [LARGE SCALE GENOMIC DNA]</scope>
    <source>
        <strain evidence="7">SpSt-468</strain>
    </source>
</reference>
<dbReference type="InterPro" id="IPR005824">
    <property type="entry name" value="KOW"/>
</dbReference>
<evidence type="ECO:0000256" key="1">
    <source>
        <dbReference type="ARBA" id="ARBA00010618"/>
    </source>
</evidence>
<evidence type="ECO:0000256" key="4">
    <source>
        <dbReference type="HAMAP-Rule" id="MF_01326"/>
    </source>
</evidence>
<dbReference type="SMART" id="SM00739">
    <property type="entry name" value="KOW"/>
    <property type="match status" value="1"/>
</dbReference>
<dbReference type="GO" id="GO:0015934">
    <property type="term" value="C:large ribosomal subunit"/>
    <property type="evidence" value="ECO:0007669"/>
    <property type="project" value="UniProtKB-UniRule"/>
</dbReference>
<comment type="function">
    <text evidence="4">One of two assembly initiator proteins, it binds directly to the 5'-end of the 23S rRNA, where it nucleates assembly of the 50S subunit.</text>
</comment>
<gene>
    <name evidence="4" type="primary">rpl24</name>
    <name evidence="7" type="ORF">ENS19_03465</name>
</gene>
<dbReference type="InterPro" id="IPR005756">
    <property type="entry name" value="Ribosomal_uL24_euk/arc"/>
</dbReference>
<feature type="domain" description="KOW" evidence="6">
    <location>
        <begin position="44"/>
        <end position="71"/>
    </location>
</feature>
<dbReference type="Gene3D" id="2.30.30.30">
    <property type="match status" value="1"/>
</dbReference>
<protein>
    <recommendedName>
        <fullName evidence="4">Large ribosomal subunit protein uL24</fullName>
    </recommendedName>
</protein>
<keyword evidence="3 4" id="KW-0687">Ribonucleoprotein</keyword>
<dbReference type="GO" id="GO:0003735">
    <property type="term" value="F:structural constituent of ribosome"/>
    <property type="evidence" value="ECO:0007669"/>
    <property type="project" value="UniProtKB-UniRule"/>
</dbReference>
<feature type="region of interest" description="Disordered" evidence="5">
    <location>
        <begin position="104"/>
        <end position="131"/>
    </location>
</feature>
<keyword evidence="4" id="KW-0694">RNA-binding</keyword>
<dbReference type="Pfam" id="PF16906">
    <property type="entry name" value="Ribosomal_L26"/>
    <property type="match status" value="1"/>
</dbReference>
<sequence length="131" mass="14719">MSILKTTKPKLQRISQSSFAMRAKSMTAHLSKDLRDQYGRRSVGLRKGDTVTVTRGDYKGHEGKVSAIMTSEGRITIEGVTMKKMDGTTKPVMISPSKVMVTKLDLSDKDRKRRLEGKKSKVKDEKEKESD</sequence>
<feature type="compositionally biased region" description="Basic and acidic residues" evidence="5">
    <location>
        <begin position="117"/>
        <end position="131"/>
    </location>
</feature>
<comment type="caution">
    <text evidence="7">The sequence shown here is derived from an EMBL/GenBank/DDBJ whole genome shotgun (WGS) entry which is preliminary data.</text>
</comment>
<evidence type="ECO:0000256" key="2">
    <source>
        <dbReference type="ARBA" id="ARBA00022980"/>
    </source>
</evidence>
<dbReference type="HAMAP" id="MF_01326_A">
    <property type="entry name" value="Ribosomal_uL24_A"/>
    <property type="match status" value="1"/>
</dbReference>
<evidence type="ECO:0000313" key="7">
    <source>
        <dbReference type="EMBL" id="HFK20320.1"/>
    </source>
</evidence>
<dbReference type="InterPro" id="IPR008991">
    <property type="entry name" value="Translation_prot_SH3-like_sf"/>
</dbReference>
<keyword evidence="2 4" id="KW-0689">Ribosomal protein</keyword>
<organism evidence="7">
    <name type="scientific">Candidatus Methanomethylicus mesodigestus</name>
    <dbReference type="NCBI Taxonomy" id="1867258"/>
    <lineage>
        <taxon>Archaea</taxon>
        <taxon>Thermoproteota</taxon>
        <taxon>Methanosuratincolia</taxon>
        <taxon>Candidatus Methanomethylicales</taxon>
        <taxon>Candidatus Methanomethylicaceae</taxon>
        <taxon>Candidatus Methanomethylicus</taxon>
    </lineage>
</organism>
<dbReference type="Pfam" id="PF00467">
    <property type="entry name" value="KOW"/>
    <property type="match status" value="1"/>
</dbReference>
<dbReference type="EMBL" id="DSTX01000004">
    <property type="protein sequence ID" value="HFK20320.1"/>
    <property type="molecule type" value="Genomic_DNA"/>
</dbReference>
<dbReference type="SUPFAM" id="SSF50104">
    <property type="entry name" value="Translation proteins SH3-like domain"/>
    <property type="match status" value="1"/>
</dbReference>
<evidence type="ECO:0000256" key="3">
    <source>
        <dbReference type="ARBA" id="ARBA00023274"/>
    </source>
</evidence>
<dbReference type="GO" id="GO:0006412">
    <property type="term" value="P:translation"/>
    <property type="evidence" value="ECO:0007669"/>
    <property type="project" value="UniProtKB-UniRule"/>
</dbReference>
<proteinExistence type="inferred from homology"/>
<keyword evidence="4" id="KW-0699">rRNA-binding</keyword>
<dbReference type="CDD" id="cd06089">
    <property type="entry name" value="KOW_RPL26"/>
    <property type="match status" value="1"/>
</dbReference>
<dbReference type="InterPro" id="IPR014722">
    <property type="entry name" value="Rib_uL2_dom2"/>
</dbReference>
<evidence type="ECO:0000256" key="5">
    <source>
        <dbReference type="SAM" id="MobiDB-lite"/>
    </source>
</evidence>
<dbReference type="PANTHER" id="PTHR11143">
    <property type="entry name" value="60S RIBOSOMAL PROTEIN L26 FAMILY MEMBER"/>
    <property type="match status" value="1"/>
</dbReference>
<evidence type="ECO:0000259" key="6">
    <source>
        <dbReference type="SMART" id="SM00739"/>
    </source>
</evidence>
<dbReference type="AlphaFoldDB" id="A0A7C3ESJ5"/>
<comment type="similarity">
    <text evidence="1 4">Belongs to the universal ribosomal protein uL24 family.</text>
</comment>
<accession>A0A7C3ESJ5</accession>
<comment type="function">
    <text evidence="4">Located at the polypeptide exit tunnel on the outside of the subunit.</text>
</comment>